<name>A0A4R0RNA9_9APHY</name>
<evidence type="ECO:0000256" key="1">
    <source>
        <dbReference type="SAM" id="MobiDB-lite"/>
    </source>
</evidence>
<protein>
    <recommendedName>
        <fullName evidence="4">F-box domain-containing protein</fullName>
    </recommendedName>
</protein>
<sequence>MVQATIPAQVLHLPSEIYGDIVDHIQDDTVQQDILALTRAFPRAPIPIERLFRDIRLSHREQIVPFYTRIRRDELARGWVRTFSLETWQADADVVINILALFPRLRVLKMFMGPNFAPDHLEELFTRTREGLEYLSLRFRPYVQRATYYQFLAGAYFDSLLFALAKWPASSIPRLSIVQDPLDQSIAPVGKFAQPFVFHRLDPFSTLSCAPSLATMAYFRLRIPSRQISRFIHQPQRSLPSLTFLDLSTCDVRFLDVEAILGRFSKLDHLILDQCNLITQRELPEGGLESQWATLGKTMALSGVKLMKDREKKLRIWIEATATSDDPQSNESSPGTTSKGKKGRRGLATATISLRQMTEVKQAPAFATGAKTAKELGLKPDSKIRVLPPKPRLQSIAVSLPPHANTEQLGPADIRAEFELGWAQGIAQLMSIRTRLKTSWYNGTAKVVSFENLGSEGDGEDTEDGDREYGLSGLKYVENEETFALGMDVDRCPILCLAGSWTPSEGHTANCGHDIGREIWTDNL</sequence>
<accession>A0A4R0RNA9</accession>
<evidence type="ECO:0000313" key="2">
    <source>
        <dbReference type="EMBL" id="TCD66729.1"/>
    </source>
</evidence>
<dbReference type="EMBL" id="RWJN01000124">
    <property type="protein sequence ID" value="TCD66729.1"/>
    <property type="molecule type" value="Genomic_DNA"/>
</dbReference>
<keyword evidence="3" id="KW-1185">Reference proteome</keyword>
<comment type="caution">
    <text evidence="2">The sequence shown here is derived from an EMBL/GenBank/DDBJ whole genome shotgun (WGS) entry which is preliminary data.</text>
</comment>
<dbReference type="Proteomes" id="UP000292702">
    <property type="component" value="Unassembled WGS sequence"/>
</dbReference>
<dbReference type="SUPFAM" id="SSF52047">
    <property type="entry name" value="RNI-like"/>
    <property type="match status" value="1"/>
</dbReference>
<feature type="region of interest" description="Disordered" evidence="1">
    <location>
        <begin position="323"/>
        <end position="345"/>
    </location>
</feature>
<evidence type="ECO:0000313" key="3">
    <source>
        <dbReference type="Proteomes" id="UP000292702"/>
    </source>
</evidence>
<dbReference type="OrthoDB" id="3353982at2759"/>
<dbReference type="AlphaFoldDB" id="A0A4R0RNA9"/>
<proteinExistence type="predicted"/>
<organism evidence="2 3">
    <name type="scientific">Steccherinum ochraceum</name>
    <dbReference type="NCBI Taxonomy" id="92696"/>
    <lineage>
        <taxon>Eukaryota</taxon>
        <taxon>Fungi</taxon>
        <taxon>Dikarya</taxon>
        <taxon>Basidiomycota</taxon>
        <taxon>Agaricomycotina</taxon>
        <taxon>Agaricomycetes</taxon>
        <taxon>Polyporales</taxon>
        <taxon>Steccherinaceae</taxon>
        <taxon>Steccherinum</taxon>
    </lineage>
</organism>
<gene>
    <name evidence="2" type="ORF">EIP91_001022</name>
</gene>
<feature type="compositionally biased region" description="Polar residues" evidence="1">
    <location>
        <begin position="323"/>
        <end position="338"/>
    </location>
</feature>
<evidence type="ECO:0008006" key="4">
    <source>
        <dbReference type="Google" id="ProtNLM"/>
    </source>
</evidence>
<reference evidence="2 3" key="1">
    <citation type="submission" date="2018-11" db="EMBL/GenBank/DDBJ databases">
        <title>Genome assembly of Steccherinum ochraceum LE-BIN_3174, the white-rot fungus of the Steccherinaceae family (The Residual Polyporoid clade, Polyporales, Basidiomycota).</title>
        <authorList>
            <person name="Fedorova T.V."/>
            <person name="Glazunova O.A."/>
            <person name="Landesman E.O."/>
            <person name="Moiseenko K.V."/>
            <person name="Psurtseva N.V."/>
            <person name="Savinova O.S."/>
            <person name="Shakhova N.V."/>
            <person name="Tyazhelova T.V."/>
            <person name="Vasina D.V."/>
        </authorList>
    </citation>
    <scope>NUCLEOTIDE SEQUENCE [LARGE SCALE GENOMIC DNA]</scope>
    <source>
        <strain evidence="2 3">LE-BIN_3174</strain>
    </source>
</reference>